<keyword evidence="3" id="KW-1185">Reference proteome</keyword>
<accession>A0A3N0XZH4</accession>
<evidence type="ECO:0000256" key="1">
    <source>
        <dbReference type="SAM" id="MobiDB-lite"/>
    </source>
</evidence>
<reference evidence="2 3" key="1">
    <citation type="submission" date="2018-10" db="EMBL/GenBank/DDBJ databases">
        <title>Genome assembly for a Yunnan-Guizhou Plateau 3E fish, Anabarilius grahami (Regan), and its evolutionary and genetic applications.</title>
        <authorList>
            <person name="Jiang W."/>
        </authorList>
    </citation>
    <scope>NUCLEOTIDE SEQUENCE [LARGE SCALE GENOMIC DNA]</scope>
    <source>
        <strain evidence="2">AG-KIZ</strain>
        <tissue evidence="2">Muscle</tissue>
    </source>
</reference>
<gene>
    <name evidence="2" type="ORF">DPX16_4095</name>
</gene>
<evidence type="ECO:0000313" key="3">
    <source>
        <dbReference type="Proteomes" id="UP000281406"/>
    </source>
</evidence>
<protein>
    <submittedName>
        <fullName evidence="2">Uncharacterized protein</fullName>
    </submittedName>
</protein>
<evidence type="ECO:0000313" key="2">
    <source>
        <dbReference type="EMBL" id="ROK31144.1"/>
    </source>
</evidence>
<comment type="caution">
    <text evidence="2">The sequence shown here is derived from an EMBL/GenBank/DDBJ whole genome shotgun (WGS) entry which is preliminary data.</text>
</comment>
<feature type="compositionally biased region" description="Polar residues" evidence="1">
    <location>
        <begin position="172"/>
        <end position="191"/>
    </location>
</feature>
<feature type="region of interest" description="Disordered" evidence="1">
    <location>
        <begin position="1"/>
        <end position="22"/>
    </location>
</feature>
<sequence>MTASKRRKPPFMPACMEGSPLPPKNPQLMCNRPPSFRHSPHRFAISHPTHPPHLYCRHHPGLLDPSPLERCPETWVMDGDSWWTSQNPSYEGPGQTALCSQFLLFIPLSLAVKNSSSLNQEPQSRLSDDVAYCDNATDHIQLRKTHETSGTPLWALAKYFAHYERGYLPSGSKGSVDNSKQKQSSRPPASP</sequence>
<feature type="region of interest" description="Disordered" evidence="1">
    <location>
        <begin position="169"/>
        <end position="191"/>
    </location>
</feature>
<proteinExistence type="predicted"/>
<dbReference type="Proteomes" id="UP000281406">
    <property type="component" value="Unassembled WGS sequence"/>
</dbReference>
<dbReference type="EMBL" id="RJVU01057277">
    <property type="protein sequence ID" value="ROK31144.1"/>
    <property type="molecule type" value="Genomic_DNA"/>
</dbReference>
<dbReference type="AlphaFoldDB" id="A0A3N0XZH4"/>
<name>A0A3N0XZH4_ANAGA</name>
<organism evidence="2 3">
    <name type="scientific">Anabarilius grahami</name>
    <name type="common">Kanglang fish</name>
    <name type="synonym">Barilius grahami</name>
    <dbReference type="NCBI Taxonomy" id="495550"/>
    <lineage>
        <taxon>Eukaryota</taxon>
        <taxon>Metazoa</taxon>
        <taxon>Chordata</taxon>
        <taxon>Craniata</taxon>
        <taxon>Vertebrata</taxon>
        <taxon>Euteleostomi</taxon>
        <taxon>Actinopterygii</taxon>
        <taxon>Neopterygii</taxon>
        <taxon>Teleostei</taxon>
        <taxon>Ostariophysi</taxon>
        <taxon>Cypriniformes</taxon>
        <taxon>Xenocyprididae</taxon>
        <taxon>Xenocypridinae</taxon>
        <taxon>Xenocypridinae incertae sedis</taxon>
        <taxon>Anabarilius</taxon>
    </lineage>
</organism>